<organism evidence="1 2">
    <name type="scientific">Mycoplasma ovis str. Michigan</name>
    <dbReference type="NCBI Taxonomy" id="1415773"/>
    <lineage>
        <taxon>Bacteria</taxon>
        <taxon>Bacillati</taxon>
        <taxon>Mycoplasmatota</taxon>
        <taxon>Mollicutes</taxon>
        <taxon>Mycoplasmataceae</taxon>
        <taxon>Mycoplasma</taxon>
    </lineage>
</organism>
<proteinExistence type="predicted"/>
<dbReference type="EMBL" id="CP006935">
    <property type="protein sequence ID" value="AHC40479.1"/>
    <property type="molecule type" value="Genomic_DNA"/>
</dbReference>
<dbReference type="Proteomes" id="UP000018745">
    <property type="component" value="Chromosome"/>
</dbReference>
<evidence type="ECO:0000313" key="1">
    <source>
        <dbReference type="EMBL" id="AHC40479.1"/>
    </source>
</evidence>
<dbReference type="RefSeq" id="WP_024071489.1">
    <property type="nucleotide sequence ID" value="NC_023062.1"/>
</dbReference>
<gene>
    <name evidence="1" type="ORF">OVS_03655</name>
</gene>
<keyword evidence="2" id="KW-1185">Reference proteome</keyword>
<accession>A0ABM5P277</accession>
<evidence type="ECO:0000313" key="2">
    <source>
        <dbReference type="Proteomes" id="UP000018745"/>
    </source>
</evidence>
<protein>
    <submittedName>
        <fullName evidence="1">Uncharacterized protein</fullName>
    </submittedName>
</protein>
<reference evidence="1 2" key="1">
    <citation type="journal article" date="2014" name="Genome Announc.">
        <title>Complete Genome Sequence of Mycoplasma ovis Strain Michigan, a Hemoplasma of Sheep with Two Distinct 16S rRNA Genes.</title>
        <authorList>
            <person name="Deshuillers P.L."/>
            <person name="Santos A.P."/>
            <person name="do Nascimento N.C."/>
            <person name="Hampel J.A."/>
            <person name="Bergin I.L."/>
            <person name="Dyson M.C."/>
            <person name="Messick J.B."/>
        </authorList>
    </citation>
    <scope>NUCLEOTIDE SEQUENCE [LARGE SCALE GENOMIC DNA]</scope>
    <source>
        <strain evidence="1 2">Michigan</strain>
    </source>
</reference>
<sequence length="294" mass="33464">MILSRGFLPLLVGVSSSVSWGTSVFPYFFGLDKYMVLQVEGSESKEWVKLGSQEGEGIFFKSKGTYKIDTSNSSFGWRGPARIGYTTKTEVNLDPEDKTFLIVSGEKGIVLFRGKRHFQEDKDLDKAIKVNNEVWNQGKSDLIKDEDPDYYCSGRTEQWKTHLNNNLSSQMVGYLRHPSKTELGNLRIISLVDTKSPKFQQTKFQTNCRGIEIFFPETVTFFKESSNGGREIEVKTKTDRKDIGHVFEIGKVESVLYGRNKDLNITERGIVDGIGNLLKWNSKFFPEIKLKPVN</sequence>
<name>A0ABM5P277_9MOLU</name>